<reference evidence="1 2" key="1">
    <citation type="submission" date="2021-11" db="EMBL/GenBank/DDBJ databases">
        <title>Whole genome sequences of diphtheriae toxin producing Corynebacterium ulcerans isolates from cats in Osaka, Japan.</title>
        <authorList>
            <person name="Umeda K."/>
            <person name="Hirai Y."/>
        </authorList>
    </citation>
    <scope>NUCLEOTIDE SEQUENCE [LARGE SCALE GENOMIC DNA]</scope>
    <source>
        <strain evidence="1 2">12109B-1</strain>
    </source>
</reference>
<comment type="caution">
    <text evidence="1">The sequence shown here is derived from an EMBL/GenBank/DDBJ whole genome shotgun (WGS) entry which is preliminary data.</text>
</comment>
<evidence type="ECO:0000313" key="2">
    <source>
        <dbReference type="Proteomes" id="UP001205910"/>
    </source>
</evidence>
<organism evidence="1 2">
    <name type="scientific">Corynebacterium ulcerans</name>
    <dbReference type="NCBI Taxonomy" id="65058"/>
    <lineage>
        <taxon>Bacteria</taxon>
        <taxon>Bacillati</taxon>
        <taxon>Actinomycetota</taxon>
        <taxon>Actinomycetes</taxon>
        <taxon>Mycobacteriales</taxon>
        <taxon>Corynebacteriaceae</taxon>
        <taxon>Corynebacterium</taxon>
    </lineage>
</organism>
<gene>
    <name evidence="1" type="ORF">CULCOIPH005_09200</name>
</gene>
<sequence>MCGGSPTLPIPVALPVKADGVNPVCLLKARVNDDVALNPTKFATTEIVKS</sequence>
<dbReference type="Proteomes" id="UP001205910">
    <property type="component" value="Unassembled WGS sequence"/>
</dbReference>
<proteinExistence type="predicted"/>
<accession>A0ABD0BJF5</accession>
<name>A0ABD0BJF5_CORUL</name>
<evidence type="ECO:0000313" key="1">
    <source>
        <dbReference type="EMBL" id="GJJ42731.1"/>
    </source>
</evidence>
<dbReference type="EMBL" id="BQFK01000002">
    <property type="protein sequence ID" value="GJJ42731.1"/>
    <property type="molecule type" value="Genomic_DNA"/>
</dbReference>
<dbReference type="AlphaFoldDB" id="A0ABD0BJF5"/>
<protein>
    <submittedName>
        <fullName evidence="1">Uncharacterized protein</fullName>
    </submittedName>
</protein>